<evidence type="ECO:0000313" key="1">
    <source>
        <dbReference type="EMBL" id="ORE02481.1"/>
    </source>
</evidence>
<dbReference type="Proteomes" id="UP000242414">
    <property type="component" value="Unassembled WGS sequence"/>
</dbReference>
<dbReference type="VEuPathDB" id="FungiDB:BCV72DRAFT_215184"/>
<reference evidence="1" key="1">
    <citation type="journal article" date="2016" name="Proc. Natl. Acad. Sci. U.S.A.">
        <title>Lipid metabolic changes in an early divergent fungus govern the establishment of a mutualistic symbiosis with endobacteria.</title>
        <authorList>
            <person name="Lastovetsky O.A."/>
            <person name="Gaspar M.L."/>
            <person name="Mondo S.J."/>
            <person name="LaButti K.M."/>
            <person name="Sandor L."/>
            <person name="Grigoriev I.V."/>
            <person name="Henry S.A."/>
            <person name="Pawlowska T.E."/>
        </authorList>
    </citation>
    <scope>NUCLEOTIDE SEQUENCE [LARGE SCALE GENOMIC DNA]</scope>
    <source>
        <strain evidence="1">ATCC 52814</strain>
    </source>
</reference>
<organism evidence="1">
    <name type="scientific">Rhizopus microsporus var. microsporus</name>
    <dbReference type="NCBI Taxonomy" id="86635"/>
    <lineage>
        <taxon>Eukaryota</taxon>
        <taxon>Fungi</taxon>
        <taxon>Fungi incertae sedis</taxon>
        <taxon>Mucoromycota</taxon>
        <taxon>Mucoromycotina</taxon>
        <taxon>Mucoromycetes</taxon>
        <taxon>Mucorales</taxon>
        <taxon>Mucorineae</taxon>
        <taxon>Rhizopodaceae</taxon>
        <taxon>Rhizopus</taxon>
    </lineage>
</organism>
<gene>
    <name evidence="1" type="ORF">BCV72DRAFT_215184</name>
</gene>
<proteinExistence type="predicted"/>
<sequence length="64" mass="7293">IENAPIHKPETIVEEMRALGETKTHVRRSPLMIDRDNLAARVRKAAEMSLPKIVKDELGILSRF</sequence>
<dbReference type="EMBL" id="KV922048">
    <property type="protein sequence ID" value="ORE02481.1"/>
    <property type="molecule type" value="Genomic_DNA"/>
</dbReference>
<dbReference type="AlphaFoldDB" id="A0A1X0QRX0"/>
<accession>A0A1X0QRX0</accession>
<name>A0A1X0QRX0_RHIZD</name>
<protein>
    <submittedName>
        <fullName evidence="1">Uncharacterized protein</fullName>
    </submittedName>
</protein>
<feature type="non-terminal residue" evidence="1">
    <location>
        <position position="1"/>
    </location>
</feature>